<reference evidence="3" key="1">
    <citation type="submission" date="2021-01" db="UniProtKB">
        <authorList>
            <consortium name="EnsemblMetazoa"/>
        </authorList>
    </citation>
    <scope>IDENTIFICATION</scope>
</reference>
<feature type="transmembrane region" description="Helical" evidence="2">
    <location>
        <begin position="12"/>
        <end position="32"/>
    </location>
</feature>
<evidence type="ECO:0000313" key="3">
    <source>
        <dbReference type="EnsemblMetazoa" id="CLYHEMP023674.1"/>
    </source>
</evidence>
<feature type="transmembrane region" description="Helical" evidence="2">
    <location>
        <begin position="150"/>
        <end position="174"/>
    </location>
</feature>
<sequence>MGSSNIVTFTLLRYAILISLVSTGVLITMSVSRQDWMREELKMKMGHLSPLFDMASNITGKIASVTKNQDLFSMLPEDSTIDIMAHFGLQKTCLTITASGMSNPVQLVVPEMTWCVKNDIFGEPWEYGVTVKPFVEVLQMLEDEASALKTAYICMALALLFVVIGLIFVLLKAFKYPTKFLFGSLICCTIACVFIICALDVVHNKFQFKSSYNQVKSFLKYRQSGGGDPNIMGGFVGGDMGGTGGIDGGNSRRRRDDGSPGYSGHNTTDSTMGRSGGVSPSGMINMALINQIMGNYQQVTAIGIPAVMEMAINSELKESIGSPLIYAGLAYGYILLVGLLSCVEYMLIRRSSDEHDVKYQNVALT</sequence>
<evidence type="ECO:0000256" key="2">
    <source>
        <dbReference type="SAM" id="Phobius"/>
    </source>
</evidence>
<dbReference type="AlphaFoldDB" id="A0A7M5XI08"/>
<evidence type="ECO:0000313" key="4">
    <source>
        <dbReference type="Proteomes" id="UP000594262"/>
    </source>
</evidence>
<keyword evidence="2" id="KW-0472">Membrane</keyword>
<feature type="region of interest" description="Disordered" evidence="1">
    <location>
        <begin position="246"/>
        <end position="276"/>
    </location>
</feature>
<accession>A0A7M5XI08</accession>
<name>A0A7M5XI08_9CNID</name>
<keyword evidence="2" id="KW-1133">Transmembrane helix</keyword>
<keyword evidence="4" id="KW-1185">Reference proteome</keyword>
<evidence type="ECO:0000256" key="1">
    <source>
        <dbReference type="SAM" id="MobiDB-lite"/>
    </source>
</evidence>
<dbReference type="EnsemblMetazoa" id="CLYHEMT023674.1">
    <property type="protein sequence ID" value="CLYHEMP023674.1"/>
    <property type="gene ID" value="CLYHEMG023674"/>
</dbReference>
<feature type="transmembrane region" description="Helical" evidence="2">
    <location>
        <begin position="180"/>
        <end position="202"/>
    </location>
</feature>
<feature type="transmembrane region" description="Helical" evidence="2">
    <location>
        <begin position="324"/>
        <end position="348"/>
    </location>
</feature>
<organism evidence="3 4">
    <name type="scientific">Clytia hemisphaerica</name>
    <dbReference type="NCBI Taxonomy" id="252671"/>
    <lineage>
        <taxon>Eukaryota</taxon>
        <taxon>Metazoa</taxon>
        <taxon>Cnidaria</taxon>
        <taxon>Hydrozoa</taxon>
        <taxon>Hydroidolina</taxon>
        <taxon>Leptothecata</taxon>
        <taxon>Obeliida</taxon>
        <taxon>Clytiidae</taxon>
        <taxon>Clytia</taxon>
    </lineage>
</organism>
<dbReference type="Gene3D" id="1.20.140.150">
    <property type="match status" value="1"/>
</dbReference>
<keyword evidence="2" id="KW-0812">Transmembrane</keyword>
<protein>
    <submittedName>
        <fullName evidence="3">Uncharacterized protein</fullName>
    </submittedName>
</protein>
<dbReference type="Proteomes" id="UP000594262">
    <property type="component" value="Unplaced"/>
</dbReference>
<proteinExistence type="predicted"/>